<accession>A0A413FFH7</accession>
<dbReference type="EMBL" id="QSBM01000008">
    <property type="protein sequence ID" value="RGX29320.1"/>
    <property type="molecule type" value="Genomic_DNA"/>
</dbReference>
<evidence type="ECO:0000256" key="1">
    <source>
        <dbReference type="SAM" id="Phobius"/>
    </source>
</evidence>
<keyword evidence="1" id="KW-1133">Transmembrane helix</keyword>
<dbReference type="AlphaFoldDB" id="A0A413FFH7"/>
<keyword evidence="1" id="KW-0812">Transmembrane</keyword>
<evidence type="ECO:0000313" key="2">
    <source>
        <dbReference type="EMBL" id="RGX29320.1"/>
    </source>
</evidence>
<keyword evidence="1" id="KW-0472">Membrane</keyword>
<reference evidence="2 3" key="1">
    <citation type="submission" date="2018-08" db="EMBL/GenBank/DDBJ databases">
        <title>A genome reference for cultivated species of the human gut microbiota.</title>
        <authorList>
            <person name="Zou Y."/>
            <person name="Xue W."/>
            <person name="Luo G."/>
        </authorList>
    </citation>
    <scope>NUCLEOTIDE SEQUENCE [LARGE SCALE GENOMIC DNA]</scope>
    <source>
        <strain evidence="2 3">AF04-15</strain>
    </source>
</reference>
<gene>
    <name evidence="2" type="ORF">DWV29_12385</name>
</gene>
<sequence>MCKILPAFPAVIGSDCTRECAKTIVLCAKIELDALKCAKQVQSALTIYKFYGIIITIELILIKILTNLLNIIIIKTNRIFQGQVYGLD</sequence>
<proteinExistence type="predicted"/>
<comment type="caution">
    <text evidence="2">The sequence shown here is derived from an EMBL/GenBank/DDBJ whole genome shotgun (WGS) entry which is preliminary data.</text>
</comment>
<dbReference type="Proteomes" id="UP000283880">
    <property type="component" value="Unassembled WGS sequence"/>
</dbReference>
<protein>
    <submittedName>
        <fullName evidence="2">Uncharacterized protein</fullName>
    </submittedName>
</protein>
<organism evidence="2 3">
    <name type="scientific">Enterocloster asparagiformis</name>
    <dbReference type="NCBI Taxonomy" id="333367"/>
    <lineage>
        <taxon>Bacteria</taxon>
        <taxon>Bacillati</taxon>
        <taxon>Bacillota</taxon>
        <taxon>Clostridia</taxon>
        <taxon>Lachnospirales</taxon>
        <taxon>Lachnospiraceae</taxon>
        <taxon>Enterocloster</taxon>
    </lineage>
</organism>
<feature type="transmembrane region" description="Helical" evidence="1">
    <location>
        <begin position="50"/>
        <end position="73"/>
    </location>
</feature>
<evidence type="ECO:0000313" key="3">
    <source>
        <dbReference type="Proteomes" id="UP000283880"/>
    </source>
</evidence>
<name>A0A413FFH7_9FIRM</name>